<protein>
    <recommendedName>
        <fullName evidence="13">Sulfide-quinone reductase</fullName>
        <ecNumber evidence="12">1.8.5.4</ecNumber>
    </recommendedName>
    <alternativeName>
        <fullName evidence="14">Sulfide:quinone oxidoreductase</fullName>
    </alternativeName>
</protein>
<comment type="similarity">
    <text evidence="11">Belongs to the SQRD family.</text>
</comment>
<reference evidence="16 17" key="1">
    <citation type="submission" date="2012-04" db="EMBL/GenBank/DDBJ databases">
        <title>Complete genome of Rhodanobacter sp. 2APBS1.</title>
        <authorList>
            <consortium name="US DOE Joint Genome Institute"/>
            <person name="Huntemann M."/>
            <person name="Wei C.-L."/>
            <person name="Han J."/>
            <person name="Detter J.C."/>
            <person name="Han C."/>
            <person name="Tapia R."/>
            <person name="Munk A.C.C."/>
            <person name="Chen A."/>
            <person name="Krypides N."/>
            <person name="Mavromatis K."/>
            <person name="Markowitz V."/>
            <person name="Szeto E."/>
            <person name="Ivanova N."/>
            <person name="Mikhailova N."/>
            <person name="Ovchinnikova G."/>
            <person name="Pagani I."/>
            <person name="Pati A."/>
            <person name="Goodwin L."/>
            <person name="Peters L."/>
            <person name="Pitluck S."/>
            <person name="Woyke T."/>
            <person name="Prakash O."/>
            <person name="Elkins J."/>
            <person name="Brown S."/>
            <person name="Palumbo A."/>
            <person name="Hemme C."/>
            <person name="Zhou J."/>
            <person name="Watson D."/>
            <person name="Jardine P."/>
            <person name="Kostka J."/>
            <person name="Green S."/>
        </authorList>
    </citation>
    <scope>NUCLEOTIDE SEQUENCE [LARGE SCALE GENOMIC DNA]</scope>
    <source>
        <strain evidence="16 17">2APBS1</strain>
    </source>
</reference>
<evidence type="ECO:0000256" key="9">
    <source>
        <dbReference type="ARBA" id="ARBA00050821"/>
    </source>
</evidence>
<gene>
    <name evidence="16" type="ORF">R2APBS1_0159</name>
</gene>
<dbReference type="SUPFAM" id="SSF51905">
    <property type="entry name" value="FAD/NAD(P)-binding domain"/>
    <property type="match status" value="2"/>
</dbReference>
<accession>M4NA96</accession>
<keyword evidence="4" id="KW-0874">Quinone</keyword>
<keyword evidence="3" id="KW-0285">Flavoprotein</keyword>
<evidence type="ECO:0000256" key="5">
    <source>
        <dbReference type="ARBA" id="ARBA00022741"/>
    </source>
</evidence>
<evidence type="ECO:0000256" key="6">
    <source>
        <dbReference type="ARBA" id="ARBA00022827"/>
    </source>
</evidence>
<evidence type="ECO:0000256" key="1">
    <source>
        <dbReference type="ARBA" id="ARBA00001974"/>
    </source>
</evidence>
<dbReference type="STRING" id="666685.R2APBS1_0159"/>
<dbReference type="EMBL" id="CP003470">
    <property type="protein sequence ID" value="AGG87339.1"/>
    <property type="molecule type" value="Genomic_DNA"/>
</dbReference>
<dbReference type="eggNOG" id="COG0446">
    <property type="taxonomic scope" value="Bacteria"/>
</dbReference>
<dbReference type="GO" id="GO:0003955">
    <property type="term" value="F:NAD(P)H dehydrogenase (quinone) activity"/>
    <property type="evidence" value="ECO:0007669"/>
    <property type="project" value="TreeGrafter"/>
</dbReference>
<evidence type="ECO:0000256" key="12">
    <source>
        <dbReference type="ARBA" id="ARBA00066453"/>
    </source>
</evidence>
<dbReference type="FunFam" id="3.50.50.100:FF:000017">
    <property type="entry name" value="Sulfide-quinone reductase"/>
    <property type="match status" value="1"/>
</dbReference>
<dbReference type="Gene3D" id="3.50.50.100">
    <property type="match status" value="1"/>
</dbReference>
<keyword evidence="7 16" id="KW-0560">Oxidoreductase</keyword>
<dbReference type="InterPro" id="IPR023753">
    <property type="entry name" value="FAD/NAD-binding_dom"/>
</dbReference>
<comment type="cofactor">
    <cofactor evidence="1">
        <name>FAD</name>
        <dbReference type="ChEBI" id="CHEBI:57692"/>
    </cofactor>
</comment>
<dbReference type="AlphaFoldDB" id="I4WUY0"/>
<keyword evidence="17" id="KW-1185">Reference proteome</keyword>
<dbReference type="OrthoDB" id="9802771at2"/>
<dbReference type="GO" id="GO:0019646">
    <property type="term" value="P:aerobic electron transport chain"/>
    <property type="evidence" value="ECO:0007669"/>
    <property type="project" value="TreeGrafter"/>
</dbReference>
<evidence type="ECO:0000256" key="2">
    <source>
        <dbReference type="ARBA" id="ARBA00004170"/>
    </source>
</evidence>
<dbReference type="Pfam" id="PF07992">
    <property type="entry name" value="Pyr_redox_2"/>
    <property type="match status" value="1"/>
</dbReference>
<dbReference type="RefSeq" id="WP_007510333.1">
    <property type="nucleotide sequence ID" value="NC_020541.1"/>
</dbReference>
<dbReference type="GO" id="GO:0070224">
    <property type="term" value="F:sulfide:quinone oxidoreductase activity"/>
    <property type="evidence" value="ECO:0007669"/>
    <property type="project" value="UniProtKB-EC"/>
</dbReference>
<evidence type="ECO:0000256" key="4">
    <source>
        <dbReference type="ARBA" id="ARBA00022719"/>
    </source>
</evidence>
<evidence type="ECO:0000256" key="14">
    <source>
        <dbReference type="ARBA" id="ARBA00081101"/>
    </source>
</evidence>
<dbReference type="GO" id="GO:0000166">
    <property type="term" value="F:nucleotide binding"/>
    <property type="evidence" value="ECO:0007669"/>
    <property type="project" value="UniProtKB-KW"/>
</dbReference>
<dbReference type="KEGG" id="rhd:R2APBS1_0159"/>
<dbReference type="Proteomes" id="UP000011859">
    <property type="component" value="Chromosome"/>
</dbReference>
<dbReference type="PATRIC" id="fig|666685.9.peg.1683"/>
<proteinExistence type="inferred from homology"/>
<evidence type="ECO:0000259" key="15">
    <source>
        <dbReference type="Pfam" id="PF07992"/>
    </source>
</evidence>
<evidence type="ECO:0000256" key="13">
    <source>
        <dbReference type="ARBA" id="ARBA00071264"/>
    </source>
</evidence>
<evidence type="ECO:0000256" key="10">
    <source>
        <dbReference type="ARBA" id="ARBA00054727"/>
    </source>
</evidence>
<dbReference type="HOGENOM" id="CLU_030742_5_2_6"/>
<dbReference type="GO" id="GO:0016020">
    <property type="term" value="C:membrane"/>
    <property type="evidence" value="ECO:0007669"/>
    <property type="project" value="UniProtKB-SubCell"/>
</dbReference>
<comment type="function">
    <text evidence="10">Catalyzes the oxidation of hydrogen sulfide, with the help of a quinone. Consecutive reaction cycles lead to the accumulation of a polysulfide product on the active site Cys residues; these products are released when they exceed a critical length, typically as cyclooctasulfur.</text>
</comment>
<keyword evidence="5" id="KW-0547">Nucleotide-binding</keyword>
<name>I4WUY0_9GAMM</name>
<dbReference type="PANTHER" id="PTHR42913:SF6">
    <property type="entry name" value="SULFIDE-QUINONE REDUCTASE"/>
    <property type="match status" value="1"/>
</dbReference>
<comment type="subcellular location">
    <subcellularLocation>
        <location evidence="2">Membrane</location>
        <topology evidence="2">Peripheral membrane protein</topology>
    </subcellularLocation>
</comment>
<evidence type="ECO:0000256" key="8">
    <source>
        <dbReference type="ARBA" id="ARBA00023136"/>
    </source>
</evidence>
<dbReference type="PANTHER" id="PTHR42913">
    <property type="entry name" value="APOPTOSIS-INDUCING FACTOR 1"/>
    <property type="match status" value="1"/>
</dbReference>
<dbReference type="GO" id="GO:0048038">
    <property type="term" value="F:quinone binding"/>
    <property type="evidence" value="ECO:0007669"/>
    <property type="project" value="UniProtKB-KW"/>
</dbReference>
<sequence precursor="true">MANIIILGAGLGGMSAAYEIRDTVGSEHAITVVGEGPQFNFTPSNPWVAVGWRGQDEIRVDVAQPLARRDIHFIDASASKVRPADNRIELGDGRTLDYDYLVITTGPRLAFERVPGSGPDGFTQSICTGPHAHRAWLAYQEFLKHPGPIVIGAAQGASCFGPAYEFAMIVDTDLRRRKLRDRVPMTYVSAEPYIGHMGLGGIGDSKGLLESELRQRHIKWITNARVTSVESGKMHVEQLDERGQLQQQHELPFAFSMLLPSFAGVDAVKDVEGLVNPGGFVLIDEFQRNPSYPNVYAAGVCVAIPPVEVTPVPTGAPKTGLMIESMVTAIAHNLRDAIAGRPPHARATWNAMCLADMGDRGFAFIALPQIPPRNVTKAMTGKWVHLAKVAYEKYFLRKMRKGQADPIYEKTIMEAFGIDRLKPDVKADETPAP</sequence>
<dbReference type="InterPro" id="IPR051169">
    <property type="entry name" value="NADH-Q_oxidoreductase"/>
</dbReference>
<dbReference type="InterPro" id="IPR036188">
    <property type="entry name" value="FAD/NAD-bd_sf"/>
</dbReference>
<evidence type="ECO:0000313" key="16">
    <source>
        <dbReference type="EMBL" id="AGG87339.1"/>
    </source>
</evidence>
<evidence type="ECO:0000256" key="7">
    <source>
        <dbReference type="ARBA" id="ARBA00023002"/>
    </source>
</evidence>
<organism evidence="16 17">
    <name type="scientific">Rhodanobacter denitrificans</name>
    <dbReference type="NCBI Taxonomy" id="666685"/>
    <lineage>
        <taxon>Bacteria</taxon>
        <taxon>Pseudomonadati</taxon>
        <taxon>Pseudomonadota</taxon>
        <taxon>Gammaproteobacteria</taxon>
        <taxon>Lysobacterales</taxon>
        <taxon>Rhodanobacteraceae</taxon>
        <taxon>Rhodanobacter</taxon>
    </lineage>
</organism>
<comment type="catalytic activity">
    <reaction evidence="9">
        <text>n a quinone + n hydrogen sulfide + n H(+) = polysulfur(n-2) + n a quinol</text>
        <dbReference type="Rhea" id="RHEA:30239"/>
        <dbReference type="Rhea" id="RHEA-COMP:19475"/>
        <dbReference type="ChEBI" id="CHEBI:15378"/>
        <dbReference type="ChEBI" id="CHEBI:17909"/>
        <dbReference type="ChEBI" id="CHEBI:24646"/>
        <dbReference type="ChEBI" id="CHEBI:29919"/>
        <dbReference type="ChEBI" id="CHEBI:132124"/>
        <dbReference type="EC" id="1.8.5.4"/>
    </reaction>
</comment>
<keyword evidence="6" id="KW-0274">FAD</keyword>
<feature type="domain" description="FAD/NAD(P)-binding" evidence="15">
    <location>
        <begin position="3"/>
        <end position="306"/>
    </location>
</feature>
<evidence type="ECO:0000313" key="17">
    <source>
        <dbReference type="Proteomes" id="UP000011859"/>
    </source>
</evidence>
<keyword evidence="8" id="KW-0472">Membrane</keyword>
<evidence type="ECO:0000256" key="11">
    <source>
        <dbReference type="ARBA" id="ARBA00060891"/>
    </source>
</evidence>
<accession>I4WUY0</accession>
<dbReference type="EC" id="1.8.5.4" evidence="12"/>
<evidence type="ECO:0000256" key="3">
    <source>
        <dbReference type="ARBA" id="ARBA00022630"/>
    </source>
</evidence>